<dbReference type="PANTHER" id="PTHR42884">
    <property type="entry name" value="PROPROTEIN CONVERTASE SUBTILISIN/KEXIN-RELATED"/>
    <property type="match status" value="1"/>
</dbReference>
<dbReference type="AlphaFoldDB" id="A0AAV2SHM9"/>
<protein>
    <recommendedName>
        <fullName evidence="5">Peptidase S8/S53 domain-containing protein</fullName>
    </recommendedName>
</protein>
<comment type="caution">
    <text evidence="6">The sequence shown here is derived from an EMBL/GenBank/DDBJ whole genome shotgun (WGS) entry which is preliminary data.</text>
</comment>
<dbReference type="GO" id="GO:0005615">
    <property type="term" value="C:extracellular space"/>
    <property type="evidence" value="ECO:0007669"/>
    <property type="project" value="TreeGrafter"/>
</dbReference>
<accession>A0AAV2SHM9</accession>
<dbReference type="Proteomes" id="UP001497623">
    <property type="component" value="Unassembled WGS sequence"/>
</dbReference>
<reference evidence="6 7" key="1">
    <citation type="submission" date="2024-05" db="EMBL/GenBank/DDBJ databases">
        <authorList>
            <person name="Wallberg A."/>
        </authorList>
    </citation>
    <scope>NUCLEOTIDE SEQUENCE [LARGE SCALE GENOMIC DNA]</scope>
</reference>
<name>A0AAV2SHM9_MEGNR</name>
<evidence type="ECO:0000256" key="4">
    <source>
        <dbReference type="PROSITE-ProRule" id="PRU01240"/>
    </source>
</evidence>
<keyword evidence="3" id="KW-0720">Serine protease</keyword>
<dbReference type="PRINTS" id="PR00723">
    <property type="entry name" value="SUBTILISIN"/>
</dbReference>
<dbReference type="InterPro" id="IPR000209">
    <property type="entry name" value="Peptidase_S8/S53_dom"/>
</dbReference>
<evidence type="ECO:0000313" key="7">
    <source>
        <dbReference type="Proteomes" id="UP001497623"/>
    </source>
</evidence>
<dbReference type="PROSITE" id="PS00137">
    <property type="entry name" value="SUBTILASE_HIS"/>
    <property type="match status" value="1"/>
</dbReference>
<dbReference type="GO" id="GO:0043005">
    <property type="term" value="C:neuron projection"/>
    <property type="evidence" value="ECO:0007669"/>
    <property type="project" value="TreeGrafter"/>
</dbReference>
<dbReference type="PANTHER" id="PTHR42884:SF14">
    <property type="entry name" value="NEUROENDOCRINE CONVERTASE 1"/>
    <property type="match status" value="1"/>
</dbReference>
<evidence type="ECO:0000259" key="5">
    <source>
        <dbReference type="Pfam" id="PF00082"/>
    </source>
</evidence>
<sequence length="128" mass="13947">YDSRTRPELPELDLRVVPVWEMGITGKGVRISVLDDGLEWNHTDIMPNFDSEISYDVNSDDSDPIPHYDQFYTNSHGTRCAGEIAMAANNKKCGVGVAHGASIGGVRMLDGSISDRVEATALSHAVDK</sequence>
<dbReference type="InterPro" id="IPR015500">
    <property type="entry name" value="Peptidase_S8_subtilisin-rel"/>
</dbReference>
<organism evidence="6 7">
    <name type="scientific">Meganyctiphanes norvegica</name>
    <name type="common">Northern krill</name>
    <name type="synonym">Thysanopoda norvegica</name>
    <dbReference type="NCBI Taxonomy" id="48144"/>
    <lineage>
        <taxon>Eukaryota</taxon>
        <taxon>Metazoa</taxon>
        <taxon>Ecdysozoa</taxon>
        <taxon>Arthropoda</taxon>
        <taxon>Crustacea</taxon>
        <taxon>Multicrustacea</taxon>
        <taxon>Malacostraca</taxon>
        <taxon>Eumalacostraca</taxon>
        <taxon>Eucarida</taxon>
        <taxon>Euphausiacea</taxon>
        <taxon>Euphausiidae</taxon>
        <taxon>Meganyctiphanes</taxon>
    </lineage>
</organism>
<feature type="non-terminal residue" evidence="6">
    <location>
        <position position="1"/>
    </location>
</feature>
<evidence type="ECO:0000256" key="1">
    <source>
        <dbReference type="ARBA" id="ARBA00022670"/>
    </source>
</evidence>
<dbReference type="InterPro" id="IPR022398">
    <property type="entry name" value="Peptidase_S8_His-AS"/>
</dbReference>
<comment type="similarity">
    <text evidence="4">Belongs to the peptidase S8 family.</text>
</comment>
<keyword evidence="1" id="KW-0645">Protease</keyword>
<dbReference type="Gene3D" id="3.40.50.200">
    <property type="entry name" value="Peptidase S8/S53 domain"/>
    <property type="match status" value="1"/>
</dbReference>
<dbReference type="InterPro" id="IPR023827">
    <property type="entry name" value="Peptidase_S8_Asp-AS"/>
</dbReference>
<dbReference type="Pfam" id="PF00082">
    <property type="entry name" value="Peptidase_S8"/>
    <property type="match status" value="1"/>
</dbReference>
<feature type="domain" description="Peptidase S8/S53" evidence="5">
    <location>
        <begin position="26"/>
        <end position="126"/>
    </location>
</feature>
<feature type="non-terminal residue" evidence="6">
    <location>
        <position position="128"/>
    </location>
</feature>
<dbReference type="SUPFAM" id="SSF52743">
    <property type="entry name" value="Subtilisin-like"/>
    <property type="match status" value="1"/>
</dbReference>
<evidence type="ECO:0000313" key="6">
    <source>
        <dbReference type="EMBL" id="CAL4190573.1"/>
    </source>
</evidence>
<keyword evidence="7" id="KW-1185">Reference proteome</keyword>
<dbReference type="GO" id="GO:0004252">
    <property type="term" value="F:serine-type endopeptidase activity"/>
    <property type="evidence" value="ECO:0007669"/>
    <property type="project" value="InterPro"/>
</dbReference>
<proteinExistence type="inferred from homology"/>
<evidence type="ECO:0000256" key="2">
    <source>
        <dbReference type="ARBA" id="ARBA00022801"/>
    </source>
</evidence>
<dbReference type="PROSITE" id="PS00136">
    <property type="entry name" value="SUBTILASE_ASP"/>
    <property type="match status" value="1"/>
</dbReference>
<evidence type="ECO:0000256" key="3">
    <source>
        <dbReference type="ARBA" id="ARBA00022825"/>
    </source>
</evidence>
<gene>
    <name evidence="6" type="ORF">MNOR_LOCUS36495</name>
</gene>
<dbReference type="InterPro" id="IPR036852">
    <property type="entry name" value="Peptidase_S8/S53_dom_sf"/>
</dbReference>
<dbReference type="PROSITE" id="PS51892">
    <property type="entry name" value="SUBTILASE"/>
    <property type="match status" value="1"/>
</dbReference>
<comment type="caution">
    <text evidence="4">Lacks conserved residue(s) required for the propagation of feature annotation.</text>
</comment>
<keyword evidence="2" id="KW-0378">Hydrolase</keyword>
<dbReference type="EMBL" id="CAXKWB010067014">
    <property type="protein sequence ID" value="CAL4190573.1"/>
    <property type="molecule type" value="Genomic_DNA"/>
</dbReference>
<dbReference type="GO" id="GO:0016020">
    <property type="term" value="C:membrane"/>
    <property type="evidence" value="ECO:0007669"/>
    <property type="project" value="TreeGrafter"/>
</dbReference>
<dbReference type="GO" id="GO:0016486">
    <property type="term" value="P:peptide hormone processing"/>
    <property type="evidence" value="ECO:0007669"/>
    <property type="project" value="TreeGrafter"/>
</dbReference>